<accession>A0ABW2URR2</accession>
<protein>
    <submittedName>
        <fullName evidence="3">Septum formation initiator family protein</fullName>
    </submittedName>
</protein>
<name>A0ABW2URR2_9BACI</name>
<keyword evidence="4" id="KW-1185">Reference proteome</keyword>
<dbReference type="InterPro" id="IPR007060">
    <property type="entry name" value="FtsL/DivIC"/>
</dbReference>
<dbReference type="RefSeq" id="WP_382358089.1">
    <property type="nucleotide sequence ID" value="NZ_JBHTGR010000006.1"/>
</dbReference>
<dbReference type="Pfam" id="PF04977">
    <property type="entry name" value="DivIC"/>
    <property type="match status" value="1"/>
</dbReference>
<dbReference type="PANTHER" id="PTHR40027">
    <property type="entry name" value="CELL DIVISION PROTEIN DIVIC"/>
    <property type="match status" value="1"/>
</dbReference>
<evidence type="ECO:0000313" key="4">
    <source>
        <dbReference type="Proteomes" id="UP001596620"/>
    </source>
</evidence>
<sequence length="126" mass="14959">MPFQKKDVTRLESHYMQEYDAYVERQARKKKRLIRRLVLFSLLMALAIGSLAVYHVNQQALYTEKKEQHEALQSELAALEDKEDSLRNEIDLLNNEDYVLDIARTNYFFSKKDELIFNIPGEKPDY</sequence>
<comment type="caution">
    <text evidence="3">The sequence shown here is derived from an EMBL/GenBank/DDBJ whole genome shotgun (WGS) entry which is preliminary data.</text>
</comment>
<dbReference type="PANTHER" id="PTHR40027:SF1">
    <property type="entry name" value="CELL DIVISION PROTEIN DIVIC"/>
    <property type="match status" value="1"/>
</dbReference>
<feature type="coiled-coil region" evidence="1">
    <location>
        <begin position="62"/>
        <end position="96"/>
    </location>
</feature>
<gene>
    <name evidence="3" type="ORF">ACFQU8_04925</name>
</gene>
<feature type="transmembrane region" description="Helical" evidence="2">
    <location>
        <begin position="37"/>
        <end position="56"/>
    </location>
</feature>
<keyword evidence="2" id="KW-0812">Transmembrane</keyword>
<evidence type="ECO:0000256" key="2">
    <source>
        <dbReference type="SAM" id="Phobius"/>
    </source>
</evidence>
<keyword evidence="2" id="KW-0472">Membrane</keyword>
<evidence type="ECO:0000256" key="1">
    <source>
        <dbReference type="SAM" id="Coils"/>
    </source>
</evidence>
<dbReference type="EMBL" id="JBHTGR010000006">
    <property type="protein sequence ID" value="MFC7746584.1"/>
    <property type="molecule type" value="Genomic_DNA"/>
</dbReference>
<proteinExistence type="predicted"/>
<keyword evidence="2" id="KW-1133">Transmembrane helix</keyword>
<dbReference type="InterPro" id="IPR039076">
    <property type="entry name" value="DivIC"/>
</dbReference>
<keyword evidence="1" id="KW-0175">Coiled coil</keyword>
<organism evidence="3 4">
    <name type="scientific">Lentibacillus kimchii</name>
    <dbReference type="NCBI Taxonomy" id="1542911"/>
    <lineage>
        <taxon>Bacteria</taxon>
        <taxon>Bacillati</taxon>
        <taxon>Bacillota</taxon>
        <taxon>Bacilli</taxon>
        <taxon>Bacillales</taxon>
        <taxon>Bacillaceae</taxon>
        <taxon>Lentibacillus</taxon>
    </lineage>
</organism>
<reference evidence="4" key="1">
    <citation type="journal article" date="2019" name="Int. J. Syst. Evol. Microbiol.">
        <title>The Global Catalogue of Microorganisms (GCM) 10K type strain sequencing project: providing services to taxonomists for standard genome sequencing and annotation.</title>
        <authorList>
            <consortium name="The Broad Institute Genomics Platform"/>
            <consortium name="The Broad Institute Genome Sequencing Center for Infectious Disease"/>
            <person name="Wu L."/>
            <person name="Ma J."/>
        </authorList>
    </citation>
    <scope>NUCLEOTIDE SEQUENCE [LARGE SCALE GENOMIC DNA]</scope>
    <source>
        <strain evidence="4">JCM 30234</strain>
    </source>
</reference>
<evidence type="ECO:0000313" key="3">
    <source>
        <dbReference type="EMBL" id="MFC7746584.1"/>
    </source>
</evidence>
<dbReference type="Proteomes" id="UP001596620">
    <property type="component" value="Unassembled WGS sequence"/>
</dbReference>